<keyword evidence="3" id="KW-1185">Reference proteome</keyword>
<gene>
    <name evidence="2" type="ORF">EI77_02376</name>
</gene>
<reference evidence="2 3" key="1">
    <citation type="submission" date="2019-03" db="EMBL/GenBank/DDBJ databases">
        <title>Genomic Encyclopedia of Archaeal and Bacterial Type Strains, Phase II (KMG-II): from individual species to whole genera.</title>
        <authorList>
            <person name="Goeker M."/>
        </authorList>
    </citation>
    <scope>NUCLEOTIDE SEQUENCE [LARGE SCALE GENOMIC DNA]</scope>
    <source>
        <strain evidence="2 3">ATCC 25309</strain>
    </source>
</reference>
<keyword evidence="1" id="KW-1133">Transmembrane helix</keyword>
<keyword evidence="1" id="KW-0812">Transmembrane</keyword>
<comment type="caution">
    <text evidence="2">The sequence shown here is derived from an EMBL/GenBank/DDBJ whole genome shotgun (WGS) entry which is preliminary data.</text>
</comment>
<accession>A0A4R7RZ71</accession>
<protein>
    <submittedName>
        <fullName evidence="2">Uncharacterized protein</fullName>
    </submittedName>
</protein>
<evidence type="ECO:0000313" key="3">
    <source>
        <dbReference type="Proteomes" id="UP000295662"/>
    </source>
</evidence>
<dbReference type="Proteomes" id="UP000295662">
    <property type="component" value="Unassembled WGS sequence"/>
</dbReference>
<keyword evidence="1" id="KW-0472">Membrane</keyword>
<name>A0A4R7RZ71_9BACT</name>
<proteinExistence type="predicted"/>
<evidence type="ECO:0000313" key="2">
    <source>
        <dbReference type="EMBL" id="TDU71254.1"/>
    </source>
</evidence>
<feature type="transmembrane region" description="Helical" evidence="1">
    <location>
        <begin position="12"/>
        <end position="31"/>
    </location>
</feature>
<organism evidence="2 3">
    <name type="scientific">Prosthecobacter fusiformis</name>
    <dbReference type="NCBI Taxonomy" id="48464"/>
    <lineage>
        <taxon>Bacteria</taxon>
        <taxon>Pseudomonadati</taxon>
        <taxon>Verrucomicrobiota</taxon>
        <taxon>Verrucomicrobiia</taxon>
        <taxon>Verrucomicrobiales</taxon>
        <taxon>Verrucomicrobiaceae</taxon>
        <taxon>Prosthecobacter</taxon>
    </lineage>
</organism>
<dbReference type="AlphaFoldDB" id="A0A4R7RZ71"/>
<evidence type="ECO:0000256" key="1">
    <source>
        <dbReference type="SAM" id="Phobius"/>
    </source>
</evidence>
<sequence>MWGEGDGVMEALIVVVIMILIPVSVWLTEVYRRRWKYANQMGVREGTEYPNNHHLLGVGYFHAAAGVWFVHPWNEFREGLGFFWEGEWHPEPDLRQVLPSLPAAGEVERANAAWRKADPDRMAQFWGRVERGGFGTAVERREGS</sequence>
<dbReference type="EMBL" id="SOCA01000003">
    <property type="protein sequence ID" value="TDU71254.1"/>
    <property type="molecule type" value="Genomic_DNA"/>
</dbReference>